<dbReference type="InterPro" id="IPR019887">
    <property type="entry name" value="Tscrpt_reg_AsnC/Lrp_C"/>
</dbReference>
<keyword evidence="3" id="KW-0804">Transcription</keyword>
<organism evidence="5 6">
    <name type="scientific">Afifella marina DSM 2698</name>
    <dbReference type="NCBI Taxonomy" id="1120955"/>
    <lineage>
        <taxon>Bacteria</taxon>
        <taxon>Pseudomonadati</taxon>
        <taxon>Pseudomonadota</taxon>
        <taxon>Alphaproteobacteria</taxon>
        <taxon>Hyphomicrobiales</taxon>
        <taxon>Afifellaceae</taxon>
        <taxon>Afifella</taxon>
    </lineage>
</organism>
<dbReference type="Gene3D" id="1.10.10.10">
    <property type="entry name" value="Winged helix-like DNA-binding domain superfamily/Winged helix DNA-binding domain"/>
    <property type="match status" value="1"/>
</dbReference>
<evidence type="ECO:0000256" key="3">
    <source>
        <dbReference type="ARBA" id="ARBA00023163"/>
    </source>
</evidence>
<evidence type="ECO:0000313" key="5">
    <source>
        <dbReference type="EMBL" id="SCZ45867.1"/>
    </source>
</evidence>
<dbReference type="Pfam" id="PF01037">
    <property type="entry name" value="AsnC_trans_reg"/>
    <property type="match status" value="1"/>
</dbReference>
<gene>
    <name evidence="5" type="ORF">SAMN03080610_03516</name>
</gene>
<feature type="domain" description="HTH asnC-type" evidence="4">
    <location>
        <begin position="9"/>
        <end position="70"/>
    </location>
</feature>
<keyword evidence="1" id="KW-0805">Transcription regulation</keyword>
<evidence type="ECO:0000259" key="4">
    <source>
        <dbReference type="PROSITE" id="PS50956"/>
    </source>
</evidence>
<dbReference type="PROSITE" id="PS50956">
    <property type="entry name" value="HTH_ASNC_2"/>
    <property type="match status" value="1"/>
</dbReference>
<accession>A0A1G5P8H5</accession>
<dbReference type="InterPro" id="IPR036388">
    <property type="entry name" value="WH-like_DNA-bd_sf"/>
</dbReference>
<dbReference type="InterPro" id="IPR011991">
    <property type="entry name" value="ArsR-like_HTH"/>
</dbReference>
<dbReference type="PRINTS" id="PR00033">
    <property type="entry name" value="HTHASNC"/>
</dbReference>
<reference evidence="5 6" key="1">
    <citation type="submission" date="2016-10" db="EMBL/GenBank/DDBJ databases">
        <authorList>
            <person name="de Groot N.N."/>
        </authorList>
    </citation>
    <scope>NUCLEOTIDE SEQUENCE [LARGE SCALE GENOMIC DNA]</scope>
    <source>
        <strain evidence="5 6">DSM 2698</strain>
    </source>
</reference>
<dbReference type="PANTHER" id="PTHR30154">
    <property type="entry name" value="LEUCINE-RESPONSIVE REGULATORY PROTEIN"/>
    <property type="match status" value="1"/>
</dbReference>
<protein>
    <submittedName>
        <fullName evidence="5">Lrp/AsnC family transcriptional regulator</fullName>
    </submittedName>
</protein>
<dbReference type="CDD" id="cd00090">
    <property type="entry name" value="HTH_ARSR"/>
    <property type="match status" value="1"/>
</dbReference>
<dbReference type="GO" id="GO:0043565">
    <property type="term" value="F:sequence-specific DNA binding"/>
    <property type="evidence" value="ECO:0007669"/>
    <property type="project" value="InterPro"/>
</dbReference>
<dbReference type="RefSeq" id="WP_280139967.1">
    <property type="nucleotide sequence ID" value="NZ_FMVW01000011.1"/>
</dbReference>
<dbReference type="InterPro" id="IPR011008">
    <property type="entry name" value="Dimeric_a/b-barrel"/>
</dbReference>
<dbReference type="AlphaFoldDB" id="A0A1G5P8H5"/>
<sequence length="161" mass="18345">MQRPQEIELDPGEIRILRIMQRDASLSVADIAREAGMSQTPAWRRIKRLKEEGIIRAVVALVERNAVGLDFVAYAFVKLGVPSRQNMEKFDKLVNSWPEVLVCERVTGAVDYLLKIVTNDIHTYDWFLRSKLLDNELVTDVQSRIVVATVKDTPSLPIREA</sequence>
<dbReference type="Gene3D" id="3.30.70.920">
    <property type="match status" value="1"/>
</dbReference>
<dbReference type="InterPro" id="IPR036390">
    <property type="entry name" value="WH_DNA-bd_sf"/>
</dbReference>
<dbReference type="GO" id="GO:0043200">
    <property type="term" value="P:response to amino acid"/>
    <property type="evidence" value="ECO:0007669"/>
    <property type="project" value="TreeGrafter"/>
</dbReference>
<evidence type="ECO:0000256" key="1">
    <source>
        <dbReference type="ARBA" id="ARBA00023015"/>
    </source>
</evidence>
<keyword evidence="6" id="KW-1185">Reference proteome</keyword>
<dbReference type="SUPFAM" id="SSF46785">
    <property type="entry name" value="Winged helix' DNA-binding domain"/>
    <property type="match status" value="1"/>
</dbReference>
<proteinExistence type="predicted"/>
<dbReference type="SUPFAM" id="SSF54909">
    <property type="entry name" value="Dimeric alpha+beta barrel"/>
    <property type="match status" value="1"/>
</dbReference>
<evidence type="ECO:0000256" key="2">
    <source>
        <dbReference type="ARBA" id="ARBA00023125"/>
    </source>
</evidence>
<dbReference type="STRING" id="1120955.SAMN03080610_03516"/>
<keyword evidence="2" id="KW-0238">DNA-binding</keyword>
<dbReference type="Proteomes" id="UP000199347">
    <property type="component" value="Unassembled WGS sequence"/>
</dbReference>
<dbReference type="GO" id="GO:0006355">
    <property type="term" value="P:regulation of DNA-templated transcription"/>
    <property type="evidence" value="ECO:0007669"/>
    <property type="project" value="UniProtKB-ARBA"/>
</dbReference>
<dbReference type="InterPro" id="IPR000485">
    <property type="entry name" value="AsnC-type_HTH_dom"/>
</dbReference>
<dbReference type="InterPro" id="IPR019888">
    <property type="entry name" value="Tscrpt_reg_AsnC-like"/>
</dbReference>
<dbReference type="SMART" id="SM00344">
    <property type="entry name" value="HTH_ASNC"/>
    <property type="match status" value="1"/>
</dbReference>
<dbReference type="PANTHER" id="PTHR30154:SF17">
    <property type="entry name" value="DNA-BINDING TRANSCRIPTIONAL ACTIVATOR DECR"/>
    <property type="match status" value="1"/>
</dbReference>
<name>A0A1G5P8H5_AFIMA</name>
<dbReference type="EMBL" id="FMVW01000011">
    <property type="protein sequence ID" value="SCZ45867.1"/>
    <property type="molecule type" value="Genomic_DNA"/>
</dbReference>
<evidence type="ECO:0000313" key="6">
    <source>
        <dbReference type="Proteomes" id="UP000199347"/>
    </source>
</evidence>
<dbReference type="Pfam" id="PF13412">
    <property type="entry name" value="HTH_24"/>
    <property type="match status" value="1"/>
</dbReference>
<dbReference type="GO" id="GO:0005829">
    <property type="term" value="C:cytosol"/>
    <property type="evidence" value="ECO:0007669"/>
    <property type="project" value="TreeGrafter"/>
</dbReference>